<evidence type="ECO:0000313" key="2">
    <source>
        <dbReference type="Proteomes" id="UP000249547"/>
    </source>
</evidence>
<organism evidence="1 2">
    <name type="scientific">Chitinophaga skermanii</name>
    <dbReference type="NCBI Taxonomy" id="331697"/>
    <lineage>
        <taxon>Bacteria</taxon>
        <taxon>Pseudomonadati</taxon>
        <taxon>Bacteroidota</taxon>
        <taxon>Chitinophagia</taxon>
        <taxon>Chitinophagales</taxon>
        <taxon>Chitinophagaceae</taxon>
        <taxon>Chitinophaga</taxon>
    </lineage>
</organism>
<reference evidence="1 2" key="1">
    <citation type="submission" date="2018-06" db="EMBL/GenBank/DDBJ databases">
        <title>Genomic Encyclopedia of Archaeal and Bacterial Type Strains, Phase II (KMG-II): from individual species to whole genera.</title>
        <authorList>
            <person name="Goeker M."/>
        </authorList>
    </citation>
    <scope>NUCLEOTIDE SEQUENCE [LARGE SCALE GENOMIC DNA]</scope>
    <source>
        <strain evidence="1 2">DSM 23857</strain>
    </source>
</reference>
<dbReference type="AlphaFoldDB" id="A0A327Q6K4"/>
<dbReference type="RefSeq" id="WP_111599915.1">
    <property type="nucleotide sequence ID" value="NZ_QLLL01000010.1"/>
</dbReference>
<dbReference type="InterPro" id="IPR011990">
    <property type="entry name" value="TPR-like_helical_dom_sf"/>
</dbReference>
<evidence type="ECO:0000313" key="1">
    <source>
        <dbReference type="EMBL" id="RAI99391.1"/>
    </source>
</evidence>
<dbReference type="Proteomes" id="UP000249547">
    <property type="component" value="Unassembled WGS sequence"/>
</dbReference>
<dbReference type="Gene3D" id="1.25.40.10">
    <property type="entry name" value="Tetratricopeptide repeat domain"/>
    <property type="match status" value="1"/>
</dbReference>
<dbReference type="OrthoDB" id="935812at2"/>
<sequence length="260" mass="29521">MRWLLPLLLLPCKLFAQNSSARERAEKYYAMGIEYRQGSLKSQLYLDSSIIVDPTFAKGWHEKSVPYLKNGDFITWKPLIDKAVALAPNIHLGTRGWCAFSFLHDYETAIADITALETLLQGYLPSSGNGMYPLRMILGLSYREIGNETLAISTMEKSIASGNRGLYDYLHLAVTYMQVGQWDKARIALEQSIAGYPGLAENYYYLGKYQLQQHNIAAARTSFEKAKNCYLHEFHFIDPYVTPLDAVALEEIEEAIEKLK</sequence>
<accession>A0A327Q6K4</accession>
<keyword evidence="2" id="KW-1185">Reference proteome</keyword>
<proteinExistence type="predicted"/>
<comment type="caution">
    <text evidence="1">The sequence shown here is derived from an EMBL/GenBank/DDBJ whole genome shotgun (WGS) entry which is preliminary data.</text>
</comment>
<name>A0A327Q6K4_9BACT</name>
<dbReference type="Pfam" id="PF13174">
    <property type="entry name" value="TPR_6"/>
    <property type="match status" value="1"/>
</dbReference>
<gene>
    <name evidence="1" type="ORF">LX64_04522</name>
</gene>
<dbReference type="InterPro" id="IPR019734">
    <property type="entry name" value="TPR_rpt"/>
</dbReference>
<dbReference type="EMBL" id="QLLL01000010">
    <property type="protein sequence ID" value="RAI99391.1"/>
    <property type="molecule type" value="Genomic_DNA"/>
</dbReference>
<dbReference type="SUPFAM" id="SSF48452">
    <property type="entry name" value="TPR-like"/>
    <property type="match status" value="1"/>
</dbReference>
<protein>
    <submittedName>
        <fullName evidence="1">Tetratricopeptide repeat protein</fullName>
    </submittedName>
</protein>